<evidence type="ECO:0000256" key="5">
    <source>
        <dbReference type="ARBA" id="ARBA00023054"/>
    </source>
</evidence>
<comment type="caution">
    <text evidence="12">The sequence shown here is derived from an EMBL/GenBank/DDBJ whole genome shotgun (WGS) entry which is preliminary data.</text>
</comment>
<feature type="domain" description="Spindle pole body component Bbp1 C-terminal" evidence="11">
    <location>
        <begin position="255"/>
        <end position="440"/>
    </location>
</feature>
<dbReference type="AlphaFoldDB" id="A0A0W0C6R4"/>
<comment type="similarity">
    <text evidence="2">Belongs to the BBP1 family.</text>
</comment>
<evidence type="ECO:0000256" key="8">
    <source>
        <dbReference type="SAM" id="Coils"/>
    </source>
</evidence>
<sequence length="453" mass="52362">MVDTDDGTSVGGLKGVYKWTVDALFGSGVSPSAKYRGLNHGSSRQRYSQDDTNYSRYKPLSSMRSRSRSNSWSVPVPQDPSFYKRYDLLPPISSDDEDYSEEDKLQYGANSNRGSPMVKGLMNPAPVVPKQQNNGYGEFDRRSTNPLFTDPTDTFARRKTSSSLMNNYRSSTEGIGDTAFIEETRNININGRDPLIAKLFGRITSPKKMANLPGKFPSPAKATLDSNRRRKNSVLHSIGSGRVRETSTSLDDKKILSEYMDIISDLDRNNENLSALSEQVEDRNQRYEEIDTEYKKKYYDMRNELIKELKQSKKTHDNYYLLYNKYKELKEMASESNRLKSTIYNLESEILEQGVSKNREIQNLNEKILKLESRCQELEAEKLLERDKYELRIASLEAKLREQNISNGKNYFSDYSYSHRSREFSPDNYRYLNNYFSEEMSDFDADIPYKNGR</sequence>
<evidence type="ECO:0000256" key="1">
    <source>
        <dbReference type="ARBA" id="ARBA00004317"/>
    </source>
</evidence>
<feature type="region of interest" description="Disordered" evidence="9">
    <location>
        <begin position="93"/>
        <end position="116"/>
    </location>
</feature>
<accession>A0A0W0C6R4</accession>
<dbReference type="VEuPathDB" id="FungiDB:GVI51_H00407"/>
<evidence type="ECO:0000256" key="2">
    <source>
        <dbReference type="ARBA" id="ARBA00006554"/>
    </source>
</evidence>
<keyword evidence="4" id="KW-0963">Cytoplasm</keyword>
<evidence type="ECO:0000256" key="4">
    <source>
        <dbReference type="ARBA" id="ARBA00022490"/>
    </source>
</evidence>
<comment type="function">
    <text evidence="7">Component of the spindle pole body (SPB) required for insertion of the nascent SPB into the nuclear envelope and for the proper execution of spindle pole body (SPB) duplication. Connects the central plaque of the SPB with the half-bridge. Required for proper localization of CDC5 at the SPB and for proper M-phase progression.</text>
</comment>
<name>A0A0W0C6R4_CANGB</name>
<dbReference type="VEuPathDB" id="FungiDB:B1J91_H00594g"/>
<evidence type="ECO:0000259" key="11">
    <source>
        <dbReference type="Pfam" id="PF15272"/>
    </source>
</evidence>
<feature type="coiled-coil region" evidence="8">
    <location>
        <begin position="329"/>
        <end position="406"/>
    </location>
</feature>
<feature type="region of interest" description="Disordered" evidence="9">
    <location>
        <begin position="32"/>
        <end position="76"/>
    </location>
</feature>
<evidence type="ECO:0000256" key="6">
    <source>
        <dbReference type="ARBA" id="ARBA00023212"/>
    </source>
</evidence>
<dbReference type="VEuPathDB" id="FungiDB:CAGL0H00594g"/>
<dbReference type="EMBL" id="LLZZ01000148">
    <property type="protein sequence ID" value="KTA99092.1"/>
    <property type="molecule type" value="Genomic_DNA"/>
</dbReference>
<feature type="compositionally biased region" description="Polar residues" evidence="9">
    <location>
        <begin position="40"/>
        <end position="55"/>
    </location>
</feature>
<feature type="domain" description="Spindle pole component Bbp1 N-terminal" evidence="10">
    <location>
        <begin position="11"/>
        <end position="202"/>
    </location>
</feature>
<dbReference type="VEuPathDB" id="FungiDB:GWK60_H00407"/>
<feature type="coiled-coil region" evidence="8">
    <location>
        <begin position="263"/>
        <end position="293"/>
    </location>
</feature>
<reference evidence="12 13" key="1">
    <citation type="submission" date="2015-10" db="EMBL/GenBank/DDBJ databases">
        <title>Draft genomes sequences of Candida glabrata isolates 1A, 1B, 2A, 2B, 3A and 3B.</title>
        <authorList>
            <person name="Haavelsrud O.E."/>
            <person name="Gaustad P."/>
        </authorList>
    </citation>
    <scope>NUCLEOTIDE SEQUENCE [LARGE SCALE GENOMIC DNA]</scope>
    <source>
        <strain evidence="12">910700640</strain>
    </source>
</reference>
<evidence type="ECO:0000313" key="12">
    <source>
        <dbReference type="EMBL" id="KTA99092.1"/>
    </source>
</evidence>
<proteinExistence type="inferred from homology"/>
<dbReference type="GO" id="GO:0005816">
    <property type="term" value="C:spindle pole body"/>
    <property type="evidence" value="ECO:0007669"/>
    <property type="project" value="UniProtKB-SubCell"/>
</dbReference>
<dbReference type="Proteomes" id="UP000054886">
    <property type="component" value="Unassembled WGS sequence"/>
</dbReference>
<dbReference type="InterPro" id="IPR029330">
    <property type="entry name" value="Bbp1_C"/>
</dbReference>
<evidence type="ECO:0000259" key="10">
    <source>
        <dbReference type="Pfam" id="PF15271"/>
    </source>
</evidence>
<dbReference type="Pfam" id="PF15272">
    <property type="entry name" value="BBP1_C"/>
    <property type="match status" value="1"/>
</dbReference>
<evidence type="ECO:0000313" key="13">
    <source>
        <dbReference type="Proteomes" id="UP000054886"/>
    </source>
</evidence>
<feature type="region of interest" description="Disordered" evidence="9">
    <location>
        <begin position="135"/>
        <end position="161"/>
    </location>
</feature>
<dbReference type="InterPro" id="IPR029328">
    <property type="entry name" value="Bbp1_N"/>
</dbReference>
<dbReference type="Pfam" id="PF15271">
    <property type="entry name" value="BBP1_N"/>
    <property type="match status" value="1"/>
</dbReference>
<evidence type="ECO:0000256" key="7">
    <source>
        <dbReference type="ARBA" id="ARBA00024676"/>
    </source>
</evidence>
<keyword evidence="5 8" id="KW-0175">Coiled coil</keyword>
<comment type="subcellular location">
    <subcellularLocation>
        <location evidence="1">Cytoplasm</location>
        <location evidence="1">Cytoskeleton</location>
        <location evidence="1">Microtubule organizing center</location>
        <location evidence="1">Spindle pole body</location>
    </subcellularLocation>
</comment>
<gene>
    <name evidence="12" type="ORF">AO440_001924</name>
</gene>
<feature type="compositionally biased region" description="Low complexity" evidence="9">
    <location>
        <begin position="61"/>
        <end position="73"/>
    </location>
</feature>
<protein>
    <recommendedName>
        <fullName evidence="3">Spindle pole component BBP1</fullName>
    </recommendedName>
</protein>
<dbReference type="VEuPathDB" id="FungiDB:GW608_H00407"/>
<evidence type="ECO:0000256" key="9">
    <source>
        <dbReference type="SAM" id="MobiDB-lite"/>
    </source>
</evidence>
<organism evidence="12 13">
    <name type="scientific">Candida glabrata</name>
    <name type="common">Yeast</name>
    <name type="synonym">Torulopsis glabrata</name>
    <dbReference type="NCBI Taxonomy" id="5478"/>
    <lineage>
        <taxon>Eukaryota</taxon>
        <taxon>Fungi</taxon>
        <taxon>Dikarya</taxon>
        <taxon>Ascomycota</taxon>
        <taxon>Saccharomycotina</taxon>
        <taxon>Saccharomycetes</taxon>
        <taxon>Saccharomycetales</taxon>
        <taxon>Saccharomycetaceae</taxon>
        <taxon>Nakaseomyces</taxon>
    </lineage>
</organism>
<evidence type="ECO:0000256" key="3">
    <source>
        <dbReference type="ARBA" id="ARBA00021092"/>
    </source>
</evidence>
<keyword evidence="6" id="KW-0206">Cytoskeleton</keyword>